<organism evidence="2 3">
    <name type="scientific">Janibacter melonis</name>
    <dbReference type="NCBI Taxonomy" id="262209"/>
    <lineage>
        <taxon>Bacteria</taxon>
        <taxon>Bacillati</taxon>
        <taxon>Actinomycetota</taxon>
        <taxon>Actinomycetes</taxon>
        <taxon>Micrococcales</taxon>
        <taxon>Intrasporangiaceae</taxon>
        <taxon>Janibacter</taxon>
    </lineage>
</organism>
<dbReference type="RefSeq" id="WP_123091063.1">
    <property type="nucleotide sequence ID" value="NZ_CP044548.2"/>
</dbReference>
<evidence type="ECO:0000256" key="1">
    <source>
        <dbReference type="SAM" id="MobiDB-lite"/>
    </source>
</evidence>
<accession>A0A5P8FLK4</accession>
<dbReference type="KEGG" id="jme:EEW87_004260"/>
<name>A0A5P8FLK4_9MICO</name>
<reference evidence="2 3" key="1">
    <citation type="submission" date="2019-09" db="EMBL/GenBank/DDBJ databases">
        <title>Complete Genome Sequence of Janibacter melonis M714 with both human health impact and industrial applications.</title>
        <authorList>
            <person name="Jin M."/>
            <person name="Zhao Q.R."/>
        </authorList>
    </citation>
    <scope>NUCLEOTIDE SEQUENCE [LARGE SCALE GENOMIC DNA]</scope>
    <source>
        <strain evidence="2 3">M714</strain>
    </source>
</reference>
<dbReference type="Proteomes" id="UP000271708">
    <property type="component" value="Chromosome"/>
</dbReference>
<evidence type="ECO:0008006" key="4">
    <source>
        <dbReference type="Google" id="ProtNLM"/>
    </source>
</evidence>
<proteinExistence type="predicted"/>
<evidence type="ECO:0000313" key="3">
    <source>
        <dbReference type="Proteomes" id="UP000271708"/>
    </source>
</evidence>
<sequence length="111" mass="11951">MRAARPIGHEVYSGTTTDPRGNDVETWADPVEVLVFGWYTGNPSEPGVAGHERTDVDAVVLAPTTFRPGPNDRVVLPGFGAFDVTGPVEDFAHGPFDYEPGVQVNLRRTTG</sequence>
<feature type="region of interest" description="Disordered" evidence="1">
    <location>
        <begin position="1"/>
        <end position="24"/>
    </location>
</feature>
<dbReference type="EMBL" id="CP044548">
    <property type="protein sequence ID" value="QFQ29712.1"/>
    <property type="molecule type" value="Genomic_DNA"/>
</dbReference>
<dbReference type="GeneID" id="59160362"/>
<dbReference type="AlphaFoldDB" id="A0A5P8FLK4"/>
<dbReference type="OrthoDB" id="5194065at2"/>
<protein>
    <recommendedName>
        <fullName evidence="4">Head-to-tail stopper</fullName>
    </recommendedName>
</protein>
<gene>
    <name evidence="2" type="ORF">EEW87_004260</name>
</gene>
<evidence type="ECO:0000313" key="2">
    <source>
        <dbReference type="EMBL" id="QFQ29712.1"/>
    </source>
</evidence>